<name>A0A5C6VS82_9BURK</name>
<feature type="transmembrane region" description="Helical" evidence="8">
    <location>
        <begin position="103"/>
        <end position="131"/>
    </location>
</feature>
<sequence length="449" mass="48651">MSDTATSTYLGHAARTPVIACHECDLLQRESAVPPEGVLRCCRCRATLYRRHANSLDRTLAYALAACVLWVISNAFPIVGLAVNGDLVETTMFGAVRVLYQDGMWPLSALIFITTMLMPACQALGLVWLLLPLRLGRTPYRADAVFRTLRVAQEWGMTEVLILGLLVALVKLSHIASVVTGPALWSFGALMLMLAAAASVFDARDLWMRLEGVPDAGPAFDSGTAFPAATAAACGMCVCHDCGLLTRVASAQASDERDYANVHASVRLPMHPAHCPRCGAHLHLRKPDSLARTWACLIAAIILYVPANVLPVMDTSSLFGAQKDTIMSGVVYLWTSGSWPLAVLVFIASVAVPMLKILAIGFLATSANFHSTWQPDQRARIYRIVELVGRWSMLDIYVIAVLTALVQFNALATVRAGPAAIAFGAVVVLTMFAAMSFDPRLIWDKRQPE</sequence>
<evidence type="ECO:0000313" key="9">
    <source>
        <dbReference type="EMBL" id="MEM5345169.1"/>
    </source>
</evidence>
<dbReference type="EMBL" id="VOQS01000001">
    <property type="protein sequence ID" value="TXC87456.1"/>
    <property type="molecule type" value="Genomic_DNA"/>
</dbReference>
<dbReference type="PANTHER" id="PTHR30462">
    <property type="entry name" value="INTERMEMBRANE TRANSPORT PROTEIN PQIB-RELATED"/>
    <property type="match status" value="1"/>
</dbReference>
<feature type="transmembrane region" description="Helical" evidence="8">
    <location>
        <begin position="387"/>
        <end position="410"/>
    </location>
</feature>
<feature type="transmembrane region" description="Helical" evidence="8">
    <location>
        <begin position="341"/>
        <end position="366"/>
    </location>
</feature>
<dbReference type="InterPro" id="IPR051800">
    <property type="entry name" value="PqiA-PqiB_transport"/>
</dbReference>
<comment type="subcellular location">
    <subcellularLocation>
        <location evidence="1">Cell inner membrane</location>
        <topology evidence="1">Multi-pass membrane protein</topology>
    </subcellularLocation>
</comment>
<protein>
    <submittedName>
        <fullName evidence="10">Paraquat-inducible protein A</fullName>
    </submittedName>
</protein>
<dbReference type="InterPro" id="IPR005219">
    <property type="entry name" value="PqiA-like_proteobact"/>
</dbReference>
<feature type="transmembrane region" description="Helical" evidence="8">
    <location>
        <begin position="60"/>
        <end position="83"/>
    </location>
</feature>
<feature type="transmembrane region" description="Helical" evidence="8">
    <location>
        <begin position="294"/>
        <end position="313"/>
    </location>
</feature>
<keyword evidence="4" id="KW-0997">Cell inner membrane</keyword>
<gene>
    <name evidence="10" type="ORF">FRZ40_07665</name>
    <name evidence="9" type="ORF">V4C56_36790</name>
</gene>
<evidence type="ECO:0000313" key="11">
    <source>
        <dbReference type="Proteomes" id="UP000321776"/>
    </source>
</evidence>
<evidence type="ECO:0000256" key="4">
    <source>
        <dbReference type="ARBA" id="ARBA00022519"/>
    </source>
</evidence>
<dbReference type="AlphaFoldDB" id="A0A5C6VS82"/>
<keyword evidence="7 8" id="KW-0472">Membrane</keyword>
<feature type="transmembrane region" description="Helical" evidence="8">
    <location>
        <begin position="183"/>
        <end position="201"/>
    </location>
</feature>
<evidence type="ECO:0000313" key="10">
    <source>
        <dbReference type="EMBL" id="TXC87456.1"/>
    </source>
</evidence>
<reference evidence="9 12" key="3">
    <citation type="submission" date="2024-01" db="EMBL/GenBank/DDBJ databases">
        <title>The diversity of rhizobia nodulating Mimosa spp. in eleven states of Brazil covering several biomes is determined by host plant, location, and edaphic factors.</title>
        <authorList>
            <person name="Rouws L."/>
            <person name="Barauna A."/>
            <person name="Beukes C."/>
            <person name="De Faria S.M."/>
            <person name="Gross E."/>
            <person name="Dos Reis Junior F.B."/>
            <person name="Simon M."/>
            <person name="Maluk M."/>
            <person name="Odee D.W."/>
            <person name="Kenicer G."/>
            <person name="Young J.P.W."/>
            <person name="Reis V.M."/>
            <person name="Zilli J."/>
            <person name="James E.K."/>
        </authorList>
    </citation>
    <scope>NUCLEOTIDE SEQUENCE [LARGE SCALE GENOMIC DNA]</scope>
    <source>
        <strain evidence="9 12">JPY530</strain>
    </source>
</reference>
<reference evidence="10" key="2">
    <citation type="submission" date="2019-08" db="EMBL/GenBank/DDBJ databases">
        <authorList>
            <person name="Im W.-T."/>
        </authorList>
    </citation>
    <scope>NUCLEOTIDE SEQUENCE</scope>
    <source>
        <strain evidence="10">NF 2-5-3</strain>
    </source>
</reference>
<dbReference type="RefSeq" id="WP_028369655.1">
    <property type="nucleotide sequence ID" value="NZ_JAZHFZ010000042.1"/>
</dbReference>
<evidence type="ECO:0000256" key="2">
    <source>
        <dbReference type="ARBA" id="ARBA00007555"/>
    </source>
</evidence>
<evidence type="ECO:0000256" key="5">
    <source>
        <dbReference type="ARBA" id="ARBA00022692"/>
    </source>
</evidence>
<dbReference type="PANTHER" id="PTHR30462:SF3">
    <property type="entry name" value="INTERMEMBRANE TRANSPORT PROTEIN PQIA"/>
    <property type="match status" value="1"/>
</dbReference>
<dbReference type="Pfam" id="PF04403">
    <property type="entry name" value="PqiA"/>
    <property type="match status" value="2"/>
</dbReference>
<dbReference type="Proteomes" id="UP000321776">
    <property type="component" value="Unassembled WGS sequence"/>
</dbReference>
<keyword evidence="3" id="KW-1003">Cell membrane</keyword>
<evidence type="ECO:0000256" key="6">
    <source>
        <dbReference type="ARBA" id="ARBA00022989"/>
    </source>
</evidence>
<feature type="transmembrane region" description="Helical" evidence="8">
    <location>
        <begin position="416"/>
        <end position="437"/>
    </location>
</feature>
<evidence type="ECO:0000313" key="12">
    <source>
        <dbReference type="Proteomes" id="UP001481677"/>
    </source>
</evidence>
<comment type="similarity">
    <text evidence="2">Belongs to the PqiA family.</text>
</comment>
<dbReference type="Proteomes" id="UP001481677">
    <property type="component" value="Unassembled WGS sequence"/>
</dbReference>
<dbReference type="InterPro" id="IPR007498">
    <property type="entry name" value="PqiA-like"/>
</dbReference>
<organism evidence="10 11">
    <name type="scientific">Paraburkholderia azotifigens</name>
    <dbReference type="NCBI Taxonomy" id="2057004"/>
    <lineage>
        <taxon>Bacteria</taxon>
        <taxon>Pseudomonadati</taxon>
        <taxon>Pseudomonadota</taxon>
        <taxon>Betaproteobacteria</taxon>
        <taxon>Burkholderiales</taxon>
        <taxon>Burkholderiaceae</taxon>
        <taxon>Paraburkholderia</taxon>
    </lineage>
</organism>
<keyword evidence="5 8" id="KW-0812">Transmembrane</keyword>
<accession>A0A5C6VS82</accession>
<evidence type="ECO:0000256" key="3">
    <source>
        <dbReference type="ARBA" id="ARBA00022475"/>
    </source>
</evidence>
<evidence type="ECO:0000256" key="7">
    <source>
        <dbReference type="ARBA" id="ARBA00023136"/>
    </source>
</evidence>
<keyword evidence="12" id="KW-1185">Reference proteome</keyword>
<dbReference type="GO" id="GO:0005886">
    <property type="term" value="C:plasma membrane"/>
    <property type="evidence" value="ECO:0007669"/>
    <property type="project" value="UniProtKB-SubCell"/>
</dbReference>
<proteinExistence type="inferred from homology"/>
<dbReference type="NCBIfam" id="TIGR00155">
    <property type="entry name" value="pqiA_fam"/>
    <property type="match status" value="1"/>
</dbReference>
<evidence type="ECO:0000256" key="1">
    <source>
        <dbReference type="ARBA" id="ARBA00004429"/>
    </source>
</evidence>
<keyword evidence="6 8" id="KW-1133">Transmembrane helix</keyword>
<evidence type="ECO:0000256" key="8">
    <source>
        <dbReference type="SAM" id="Phobius"/>
    </source>
</evidence>
<dbReference type="EMBL" id="JAZHGA010000042">
    <property type="protein sequence ID" value="MEM5345169.1"/>
    <property type="molecule type" value="Genomic_DNA"/>
</dbReference>
<reference evidence="10 11" key="1">
    <citation type="journal article" date="2018" name="Int. J. Syst. Evol. Microbiol.">
        <title>Paraburkholderia azotifigens sp. nov., a nitrogen-fixing bacterium isolated from paddy soil.</title>
        <authorList>
            <person name="Choi G.M."/>
            <person name="Im W.T."/>
        </authorList>
    </citation>
    <scope>NUCLEOTIDE SEQUENCE [LARGE SCALE GENOMIC DNA]</scope>
    <source>
        <strain evidence="10 11">NF 2-5-3</strain>
    </source>
</reference>
<comment type="caution">
    <text evidence="10">The sequence shown here is derived from an EMBL/GenBank/DDBJ whole genome shotgun (WGS) entry which is preliminary data.</text>
</comment>